<dbReference type="Gene3D" id="1.10.246.130">
    <property type="match status" value="1"/>
</dbReference>
<comment type="catalytic activity">
    <reaction evidence="5 8">
        <text>an N-terminal (5-L-glutamyl)-[peptide] + an alpha-amino acid = 5-L-glutamyl amino acid + an N-terminal L-alpha-aminoacyl-[peptide]</text>
        <dbReference type="Rhea" id="RHEA:23904"/>
        <dbReference type="Rhea" id="RHEA-COMP:9780"/>
        <dbReference type="Rhea" id="RHEA-COMP:9795"/>
        <dbReference type="ChEBI" id="CHEBI:77644"/>
        <dbReference type="ChEBI" id="CHEBI:78597"/>
        <dbReference type="ChEBI" id="CHEBI:78599"/>
        <dbReference type="ChEBI" id="CHEBI:78608"/>
        <dbReference type="EC" id="2.3.2.2"/>
    </reaction>
</comment>
<evidence type="ECO:0000256" key="3">
    <source>
        <dbReference type="ARBA" id="ARBA00005115"/>
    </source>
</evidence>
<comment type="similarity">
    <text evidence="4">Belongs to the gamma-glutamyltransferase family.</text>
</comment>
<keyword evidence="8" id="KW-0808">Transferase</keyword>
<feature type="binding site" evidence="7">
    <location>
        <begin position="481"/>
        <end position="482"/>
    </location>
    <ligand>
        <name>L-glutamate</name>
        <dbReference type="ChEBI" id="CHEBI:29985"/>
    </ligand>
</feature>
<dbReference type="KEGG" id="kla:KLLA0_C05236g"/>
<comment type="catalytic activity">
    <reaction evidence="2 8">
        <text>glutathione + H2O = L-cysteinylglycine + L-glutamate</text>
        <dbReference type="Rhea" id="RHEA:28807"/>
        <dbReference type="ChEBI" id="CHEBI:15377"/>
        <dbReference type="ChEBI" id="CHEBI:29985"/>
        <dbReference type="ChEBI" id="CHEBI:57925"/>
        <dbReference type="ChEBI" id="CHEBI:61694"/>
        <dbReference type="EC" id="3.4.19.13"/>
    </reaction>
</comment>
<dbReference type="eggNOG" id="KOG2410">
    <property type="taxonomic scope" value="Eukaryota"/>
</dbReference>
<feature type="binding site" evidence="7">
    <location>
        <position position="453"/>
    </location>
    <ligand>
        <name>L-glutamate</name>
        <dbReference type="ChEBI" id="CHEBI:29985"/>
    </ligand>
</feature>
<dbReference type="InterPro" id="IPR029055">
    <property type="entry name" value="Ntn_hydrolases_N"/>
</dbReference>
<accession>Q6CUF5</accession>
<keyword evidence="8" id="KW-0012">Acyltransferase</keyword>
<protein>
    <recommendedName>
        <fullName evidence="8">Glutathione hydrolase</fullName>
        <ecNumber evidence="8">2.3.2.2</ecNumber>
        <ecNumber evidence="8">3.4.19.13</ecNumber>
    </recommendedName>
    <alternativeName>
        <fullName evidence="8">Gamma-glutamyltransferase</fullName>
    </alternativeName>
    <alternativeName>
        <fullName evidence="8">Gamma-glutamyltranspeptidase</fullName>
    </alternativeName>
</protein>
<keyword evidence="9" id="KW-0732">Signal</keyword>
<evidence type="ECO:0000256" key="9">
    <source>
        <dbReference type="SAM" id="SignalP"/>
    </source>
</evidence>
<dbReference type="InterPro" id="IPR000101">
    <property type="entry name" value="GGT_peptidase"/>
</dbReference>
<dbReference type="GO" id="GO:0005886">
    <property type="term" value="C:plasma membrane"/>
    <property type="evidence" value="ECO:0007669"/>
    <property type="project" value="TreeGrafter"/>
</dbReference>
<keyword evidence="11" id="KW-1185">Reference proteome</keyword>
<keyword evidence="8" id="KW-0378">Hydrolase</keyword>
<dbReference type="UniPathway" id="UPA00204"/>
<dbReference type="GO" id="GO:0103068">
    <property type="term" value="F:leukotriene C4 gamma-glutamyl transferase activity"/>
    <property type="evidence" value="ECO:0007669"/>
    <property type="project" value="UniProtKB-EC"/>
</dbReference>
<dbReference type="FunFam" id="3.60.20.40:FF:000001">
    <property type="entry name" value="Gamma-glutamyltranspeptidase 1"/>
    <property type="match status" value="1"/>
</dbReference>
<dbReference type="SUPFAM" id="SSF56235">
    <property type="entry name" value="N-terminal nucleophile aminohydrolases (Ntn hydrolases)"/>
    <property type="match status" value="1"/>
</dbReference>
<feature type="binding site" evidence="7">
    <location>
        <begin position="429"/>
        <end position="431"/>
    </location>
    <ligand>
        <name>L-glutamate</name>
        <dbReference type="ChEBI" id="CHEBI:29985"/>
    </ligand>
</feature>
<comment type="pathway">
    <text evidence="3 8">Sulfur metabolism; glutathione metabolism.</text>
</comment>
<proteinExistence type="inferred from homology"/>
<dbReference type="FunCoup" id="Q6CUF5">
    <property type="interactions" value="195"/>
</dbReference>
<gene>
    <name evidence="10" type="ORF">KLLA0_C05236g</name>
</gene>
<dbReference type="PaxDb" id="284590-Q6CUF5"/>
<dbReference type="STRING" id="284590.Q6CUF5"/>
<reference evidence="10 11" key="1">
    <citation type="journal article" date="2004" name="Nature">
        <title>Genome evolution in yeasts.</title>
        <authorList>
            <consortium name="Genolevures"/>
            <person name="Dujon B."/>
            <person name="Sherman D."/>
            <person name="Fischer G."/>
            <person name="Durrens P."/>
            <person name="Casaregola S."/>
            <person name="Lafontaine I."/>
            <person name="de Montigny J."/>
            <person name="Marck C."/>
            <person name="Neuveglise C."/>
            <person name="Talla E."/>
            <person name="Goffard N."/>
            <person name="Frangeul L."/>
            <person name="Aigle M."/>
            <person name="Anthouard V."/>
            <person name="Babour A."/>
            <person name="Barbe V."/>
            <person name="Barnay S."/>
            <person name="Blanchin S."/>
            <person name="Beckerich J.M."/>
            <person name="Beyne E."/>
            <person name="Bleykasten C."/>
            <person name="Boisrame A."/>
            <person name="Boyer J."/>
            <person name="Cattolico L."/>
            <person name="Confanioleri F."/>
            <person name="de Daruvar A."/>
            <person name="Despons L."/>
            <person name="Fabre E."/>
            <person name="Fairhead C."/>
            <person name="Ferry-Dumazet H."/>
            <person name="Groppi A."/>
            <person name="Hantraye F."/>
            <person name="Hennequin C."/>
            <person name="Jauniaux N."/>
            <person name="Joyet P."/>
            <person name="Kachouri R."/>
            <person name="Kerrest A."/>
            <person name="Koszul R."/>
            <person name="Lemaire M."/>
            <person name="Lesur I."/>
            <person name="Ma L."/>
            <person name="Muller H."/>
            <person name="Nicaud J.M."/>
            <person name="Nikolski M."/>
            <person name="Oztas S."/>
            <person name="Ozier-Kalogeropoulos O."/>
            <person name="Pellenz S."/>
            <person name="Potier S."/>
            <person name="Richard G.F."/>
            <person name="Straub M.L."/>
            <person name="Suleau A."/>
            <person name="Swennene D."/>
            <person name="Tekaia F."/>
            <person name="Wesolowski-Louvel M."/>
            <person name="Westhof E."/>
            <person name="Wirth B."/>
            <person name="Zeniou-Meyer M."/>
            <person name="Zivanovic I."/>
            <person name="Bolotin-Fukuhara M."/>
            <person name="Thierry A."/>
            <person name="Bouchier C."/>
            <person name="Caudron B."/>
            <person name="Scarpelli C."/>
            <person name="Gaillardin C."/>
            <person name="Weissenbach J."/>
            <person name="Wincker P."/>
            <person name="Souciet J.L."/>
        </authorList>
    </citation>
    <scope>NUCLEOTIDE SEQUENCE [LARGE SCALE GENOMIC DNA]</scope>
    <source>
        <strain evidence="11">ATCC 8585 / CBS 2359 / DSM 70799 / NBRC 1267 / NRRL Y-1140 / WM37</strain>
    </source>
</reference>
<feature type="chain" id="PRO_5013084987" description="Glutathione hydrolase" evidence="9">
    <location>
        <begin position="16"/>
        <end position="601"/>
    </location>
</feature>
<evidence type="ECO:0000256" key="1">
    <source>
        <dbReference type="ARBA" id="ARBA00001049"/>
    </source>
</evidence>
<evidence type="ECO:0000313" key="11">
    <source>
        <dbReference type="Proteomes" id="UP000000598"/>
    </source>
</evidence>
<sequence length="601" mass="65970">MVLTPFLLLLGFCEALSPHVLNNQPDIALDIDRSPTLTPNQELLKIGSKFAIASDLELCSNMTLHKVFLDFPGSNAVDAAVTVALCIGMINFFNSGIGGGGFAVVSTKEESVTYDFRETAPLLSNNTMYDGLGDFASVVGGLSIAVPGELAGLYDMWSEYGSGKISWQNVLQPVIDLGYHGWEIQEVLGASLGAYEYFLRMNFEDWQFVFNEDGSIKKKGDWLKRPTLAKTLEVLAKNGSVAPFYDPNSYLVKSMVSKIKERGGIITREDFSLYKAEKQKPLSVLIRSGWENMPNNDLTVLTSSGSSSGAALIAALKVLDAFPSVTGGDYSTQQTYELVEAMKWLASARSRLGDYGGGDELPSRIQKVLNDPWIQHAVLKIKENGNDSNFRTLPNWKDYHPAYEMNEPHGTAHFSVVDDKHNAVSLTTTVNLLFGSLVHDPVTGVIFNNEMDDFSIAGRSNSFGLAPSAYNLIEPGKRPLSSCVPTIILNELGFPDLVVGASGGSRISPSILQVIVRKYWYQMPLLETIAYPRVHHQLLPDILEVESFPMVGKALIAELVKMGHTPKEMPSRSVVNGICRVNAEWHAVSDYWRKRGIAAAM</sequence>
<feature type="signal peptide" evidence="9">
    <location>
        <begin position="1"/>
        <end position="15"/>
    </location>
</feature>
<dbReference type="OMA" id="KDGCICA"/>
<dbReference type="GO" id="GO:0036374">
    <property type="term" value="F:glutathione hydrolase activity"/>
    <property type="evidence" value="ECO:0007669"/>
    <property type="project" value="UniProtKB-UniRule"/>
</dbReference>
<dbReference type="HOGENOM" id="CLU_014813_4_0_1"/>
<dbReference type="InterPro" id="IPR043137">
    <property type="entry name" value="GGT_ssub_C"/>
</dbReference>
<evidence type="ECO:0000256" key="5">
    <source>
        <dbReference type="ARBA" id="ARBA00047417"/>
    </source>
</evidence>
<feature type="binding site" evidence="7">
    <location>
        <position position="504"/>
    </location>
    <ligand>
        <name>L-glutamate</name>
        <dbReference type="ChEBI" id="CHEBI:29985"/>
    </ligand>
</feature>
<dbReference type="NCBIfam" id="TIGR00066">
    <property type="entry name" value="g_glut_trans"/>
    <property type="match status" value="1"/>
</dbReference>
<dbReference type="EC" id="2.3.2.2" evidence="8"/>
<feature type="binding site" evidence="7">
    <location>
        <position position="117"/>
    </location>
    <ligand>
        <name>L-glutamate</name>
        <dbReference type="ChEBI" id="CHEBI:29985"/>
    </ligand>
</feature>
<name>Q6CUF5_KLULA</name>
<dbReference type="InterPro" id="IPR043138">
    <property type="entry name" value="GGT_lsub"/>
</dbReference>
<evidence type="ECO:0000313" key="10">
    <source>
        <dbReference type="EMBL" id="CAH01285.1"/>
    </source>
</evidence>
<dbReference type="GO" id="GO:0006751">
    <property type="term" value="P:glutathione catabolic process"/>
    <property type="evidence" value="ECO:0007669"/>
    <property type="project" value="UniProtKB-UniRule"/>
</dbReference>
<dbReference type="AlphaFoldDB" id="Q6CUF5"/>
<evidence type="ECO:0000256" key="6">
    <source>
        <dbReference type="PIRSR" id="PIRSR600101-1"/>
    </source>
</evidence>
<evidence type="ECO:0000256" key="7">
    <source>
        <dbReference type="PIRSR" id="PIRSR600101-2"/>
    </source>
</evidence>
<dbReference type="EMBL" id="CR382123">
    <property type="protein sequence ID" value="CAH01285.1"/>
    <property type="molecule type" value="Genomic_DNA"/>
</dbReference>
<feature type="active site" description="Nucleophile" evidence="6">
    <location>
        <position position="411"/>
    </location>
</feature>
<dbReference type="EC" id="3.4.19.13" evidence="8"/>
<dbReference type="PRINTS" id="PR01210">
    <property type="entry name" value="GGTRANSPTASE"/>
</dbReference>
<evidence type="ECO:0000256" key="2">
    <source>
        <dbReference type="ARBA" id="ARBA00001089"/>
    </source>
</evidence>
<dbReference type="Proteomes" id="UP000000598">
    <property type="component" value="Chromosome C"/>
</dbReference>
<dbReference type="InParanoid" id="Q6CUF5"/>
<evidence type="ECO:0000256" key="4">
    <source>
        <dbReference type="ARBA" id="ARBA00009381"/>
    </source>
</evidence>
<dbReference type="Gene3D" id="3.60.20.40">
    <property type="match status" value="1"/>
</dbReference>
<organism evidence="10 11">
    <name type="scientific">Kluyveromyces lactis (strain ATCC 8585 / CBS 2359 / DSM 70799 / NBRC 1267 / NRRL Y-1140 / WM37)</name>
    <name type="common">Yeast</name>
    <name type="synonym">Candida sphaerica</name>
    <dbReference type="NCBI Taxonomy" id="284590"/>
    <lineage>
        <taxon>Eukaryota</taxon>
        <taxon>Fungi</taxon>
        <taxon>Dikarya</taxon>
        <taxon>Ascomycota</taxon>
        <taxon>Saccharomycotina</taxon>
        <taxon>Saccharomycetes</taxon>
        <taxon>Saccharomycetales</taxon>
        <taxon>Saccharomycetaceae</taxon>
        <taxon>Kluyveromyces</taxon>
    </lineage>
</organism>
<dbReference type="GO" id="GO:0000324">
    <property type="term" value="C:fungal-type vacuole"/>
    <property type="evidence" value="ECO:0007669"/>
    <property type="project" value="TreeGrafter"/>
</dbReference>
<evidence type="ECO:0000256" key="8">
    <source>
        <dbReference type="RuleBase" id="RU368068"/>
    </source>
</evidence>
<dbReference type="Pfam" id="PF01019">
    <property type="entry name" value="G_glu_transpept"/>
    <property type="match status" value="1"/>
</dbReference>
<dbReference type="PANTHER" id="PTHR11686:SF9">
    <property type="entry name" value="RE13973P"/>
    <property type="match status" value="1"/>
</dbReference>
<comment type="catalytic activity">
    <reaction evidence="1 8">
        <text>an S-substituted glutathione + H2O = an S-substituted L-cysteinylglycine + L-glutamate</text>
        <dbReference type="Rhea" id="RHEA:59468"/>
        <dbReference type="ChEBI" id="CHEBI:15377"/>
        <dbReference type="ChEBI" id="CHEBI:29985"/>
        <dbReference type="ChEBI" id="CHEBI:90779"/>
        <dbReference type="ChEBI" id="CHEBI:143103"/>
        <dbReference type="EC" id="3.4.19.13"/>
    </reaction>
</comment>
<dbReference type="PANTHER" id="PTHR11686">
    <property type="entry name" value="GAMMA GLUTAMYL TRANSPEPTIDASE"/>
    <property type="match status" value="1"/>
</dbReference>
<comment type="function">
    <text evidence="8">Cleaves the gamma-glutamyl peptide bond of glutathione and glutathione conjugates.</text>
</comment>
<dbReference type="MEROPS" id="T03.012"/>